<dbReference type="EMBL" id="MU002114">
    <property type="protein sequence ID" value="KAF2789775.1"/>
    <property type="molecule type" value="Genomic_DNA"/>
</dbReference>
<proteinExistence type="predicted"/>
<dbReference type="PANTHER" id="PTHR34365:SF7">
    <property type="entry name" value="GLYCINE-RICH DOMAIN-CONTAINING PROTEIN 1"/>
    <property type="match status" value="1"/>
</dbReference>
<dbReference type="AlphaFoldDB" id="A0A6A6X0U1"/>
<accession>A0A6A6X0U1</accession>
<protein>
    <recommendedName>
        <fullName evidence="4">Alpha-ketoglutarate-dependent sulfonate dioxygenase</fullName>
    </recommendedName>
</protein>
<dbReference type="Proteomes" id="UP000799757">
    <property type="component" value="Unassembled WGS sequence"/>
</dbReference>
<reference evidence="2" key="1">
    <citation type="journal article" date="2020" name="Stud. Mycol.">
        <title>101 Dothideomycetes genomes: a test case for predicting lifestyles and emergence of pathogens.</title>
        <authorList>
            <person name="Haridas S."/>
            <person name="Albert R."/>
            <person name="Binder M."/>
            <person name="Bloem J."/>
            <person name="Labutti K."/>
            <person name="Salamov A."/>
            <person name="Andreopoulos B."/>
            <person name="Baker S."/>
            <person name="Barry K."/>
            <person name="Bills G."/>
            <person name="Bluhm B."/>
            <person name="Cannon C."/>
            <person name="Castanera R."/>
            <person name="Culley D."/>
            <person name="Daum C."/>
            <person name="Ezra D."/>
            <person name="Gonzalez J."/>
            <person name="Henrissat B."/>
            <person name="Kuo A."/>
            <person name="Liang C."/>
            <person name="Lipzen A."/>
            <person name="Lutzoni F."/>
            <person name="Magnuson J."/>
            <person name="Mondo S."/>
            <person name="Nolan M."/>
            <person name="Ohm R."/>
            <person name="Pangilinan J."/>
            <person name="Park H.-J."/>
            <person name="Ramirez L."/>
            <person name="Alfaro M."/>
            <person name="Sun H."/>
            <person name="Tritt A."/>
            <person name="Yoshinaga Y."/>
            <person name="Zwiers L.-H."/>
            <person name="Turgeon B."/>
            <person name="Goodwin S."/>
            <person name="Spatafora J."/>
            <person name="Crous P."/>
            <person name="Grigoriev I."/>
        </authorList>
    </citation>
    <scope>NUCLEOTIDE SEQUENCE</scope>
    <source>
        <strain evidence="2">CBS 109.77</strain>
    </source>
</reference>
<evidence type="ECO:0000256" key="1">
    <source>
        <dbReference type="SAM" id="MobiDB-lite"/>
    </source>
</evidence>
<sequence>MGDAKTAVSPRASLTKEEAALPPPYSSQPPSNQASSSNVEAGATPEVRPVLENLDFEPSPLQLPTAAECIVHLKLLHAFAKLRHDVGNQEGLFGIDLEKFERAEEETTPGGDSHQPDGVHEQNTAKATIPTHTLTEEEKEEAALAERIREKRWSVFVTKAVDRFQKWWGSLSAKANPSFLPLSTEDFKSANIGLNYNMPFQTQWSGLDEGFSSILPPLDVLMVWHSYLLNPRVYFEDCFRLSRHELWRTAFPWKAIHEAIDNETYVYTAPDEAIKTFASSPGISWNSADDDRCKAIACPKCLDRVLVPWTRPPVTTGPEAIEAYLSSDTGFAGQAFQEACPLCEFVITHEKLRVAKFISDSKALLMLKRPLPGTVFNSVGWPESAAANKDLGTHDPFFPNRMVEKLPEFHYTALRKEIENLSIEVLKSRIQRVITSSARTQIVNSDQYKPDLVAKDSKIAVRKMLAQYWDNSSPFGLDLVGAVLRQGTFVLKMRRIDWLHSPAAMTTMQRLIVKYHRFIRIIADNPKKIAVPTLDVDLAWHTHQLTPKIYSSYTLAECKKFLNHDDKIPETSLHTYFQWTSIQYEKKYGQPYSECACWYCECMREPLRSSFTNRINPLKSSKQYNIDVLAEKGLPKDPALGPHISSHNAISGQYGSDKAAWAYQRRREFEELDMQYAKVCKRYRKKKKDDDIPARENDAYIYGAYGYPMYYPMYVPYYAEPTNPVGGGGACAAGTCAASASLGACSGGAGTPGCAASCGGNGDAGGGCGSGGDGGGGGCGGGCGG</sequence>
<dbReference type="PANTHER" id="PTHR34365">
    <property type="entry name" value="ENOLASE (DUF1399)"/>
    <property type="match status" value="1"/>
</dbReference>
<feature type="region of interest" description="Disordered" evidence="1">
    <location>
        <begin position="103"/>
        <end position="122"/>
    </location>
</feature>
<evidence type="ECO:0000313" key="3">
    <source>
        <dbReference type="Proteomes" id="UP000799757"/>
    </source>
</evidence>
<evidence type="ECO:0000313" key="2">
    <source>
        <dbReference type="EMBL" id="KAF2789775.1"/>
    </source>
</evidence>
<keyword evidence="3" id="KW-1185">Reference proteome</keyword>
<organism evidence="2 3">
    <name type="scientific">Melanomma pulvis-pyrius CBS 109.77</name>
    <dbReference type="NCBI Taxonomy" id="1314802"/>
    <lineage>
        <taxon>Eukaryota</taxon>
        <taxon>Fungi</taxon>
        <taxon>Dikarya</taxon>
        <taxon>Ascomycota</taxon>
        <taxon>Pezizomycotina</taxon>
        <taxon>Dothideomycetes</taxon>
        <taxon>Pleosporomycetidae</taxon>
        <taxon>Pleosporales</taxon>
        <taxon>Melanommataceae</taxon>
        <taxon>Melanomma</taxon>
    </lineage>
</organism>
<gene>
    <name evidence="2" type="ORF">K505DRAFT_340982</name>
</gene>
<evidence type="ECO:0008006" key="4">
    <source>
        <dbReference type="Google" id="ProtNLM"/>
    </source>
</evidence>
<name>A0A6A6X0U1_9PLEO</name>
<feature type="region of interest" description="Disordered" evidence="1">
    <location>
        <begin position="1"/>
        <end position="42"/>
    </location>
</feature>
<dbReference type="InterPro" id="IPR009836">
    <property type="entry name" value="GRDP-like"/>
</dbReference>
<dbReference type="Pfam" id="PF07173">
    <property type="entry name" value="GRDP-like"/>
    <property type="match status" value="1"/>
</dbReference>
<feature type="compositionally biased region" description="Low complexity" evidence="1">
    <location>
        <begin position="28"/>
        <end position="38"/>
    </location>
</feature>
<dbReference type="OrthoDB" id="2684236at2759"/>